<name>A0A9W5W8M5_9BACL</name>
<dbReference type="RefSeq" id="WP_036583633.1">
    <property type="nucleotide sequence ID" value="NZ_KK082193.1"/>
</dbReference>
<accession>A0A9W5W8M5</accession>
<comment type="caution">
    <text evidence="1">The sequence shown here is derived from an EMBL/GenBank/DDBJ whole genome shotgun (WGS) entry which is preliminary data.</text>
</comment>
<dbReference type="Proteomes" id="UP000053750">
    <property type="component" value="Unassembled WGS sequence"/>
</dbReference>
<proteinExistence type="predicted"/>
<evidence type="ECO:0008006" key="3">
    <source>
        <dbReference type="Google" id="ProtNLM"/>
    </source>
</evidence>
<reference evidence="1 2" key="1">
    <citation type="submission" date="2014-02" db="EMBL/GenBank/DDBJ databases">
        <title>Genome sequence of Paenibacillus darwinianus reveals adaptive mechanisms for survival in Antarctic soils.</title>
        <authorList>
            <person name="Dsouza M."/>
            <person name="Taylor M.W."/>
            <person name="Turner S.J."/>
            <person name="Aislabie J."/>
        </authorList>
    </citation>
    <scope>NUCLEOTIDE SEQUENCE [LARGE SCALE GENOMIC DNA]</scope>
    <source>
        <strain evidence="1 2">CE1</strain>
    </source>
</reference>
<sequence length="270" mass="30743">MMEMDAAARETFFYIAESRRGEALLELDWSEMSRPIMAARFLDAYSGVLQARDRDAAATYFASLLGSLCAGFHYMVLHDKAEPAFERGEAILQLFGERARQPMLLVLPPSARRMLSGTDEGGKADVKEAMERFYGDAMLPVIQTAAFTGGVRELDLWKLLATRLKYVEEQFIEQADEPEKRRIWQHFDLLYNGLSPAVFGRKHNLLNIEYRFVEDPNQPGSYLRQRAACCLAFKTGGNRSYCYTCPRITESERLQRRQAASELRAQTAKA</sequence>
<dbReference type="EMBL" id="JFHU01000030">
    <property type="protein sequence ID" value="EXX91489.1"/>
    <property type="molecule type" value="Genomic_DNA"/>
</dbReference>
<protein>
    <recommendedName>
        <fullName evidence="3">Ferric siderophore reductase C-terminal domain-containing protein</fullName>
    </recommendedName>
</protein>
<dbReference type="OrthoDB" id="2819999at2"/>
<evidence type="ECO:0000313" key="2">
    <source>
        <dbReference type="Proteomes" id="UP000053750"/>
    </source>
</evidence>
<organism evidence="1 2">
    <name type="scientific">Paenibacillus darwinianus</name>
    <dbReference type="NCBI Taxonomy" id="1380763"/>
    <lineage>
        <taxon>Bacteria</taxon>
        <taxon>Bacillati</taxon>
        <taxon>Bacillota</taxon>
        <taxon>Bacilli</taxon>
        <taxon>Bacillales</taxon>
        <taxon>Paenibacillaceae</taxon>
        <taxon>Paenibacillus</taxon>
    </lineage>
</organism>
<gene>
    <name evidence="1" type="ORF">BG53_11225</name>
</gene>
<evidence type="ECO:0000313" key="1">
    <source>
        <dbReference type="EMBL" id="EXX91489.1"/>
    </source>
</evidence>
<keyword evidence="2" id="KW-1185">Reference proteome</keyword>
<dbReference type="AlphaFoldDB" id="A0A9W5W8M5"/>